<dbReference type="Proteomes" id="UP001056681">
    <property type="component" value="Chromosome"/>
</dbReference>
<dbReference type="CDD" id="cd03789">
    <property type="entry name" value="GT9_LPS_heptosyltransferase"/>
    <property type="match status" value="1"/>
</dbReference>
<reference evidence="3" key="1">
    <citation type="submission" date="2020-10" db="EMBL/GenBank/DDBJ databases">
        <title>Whole-genome sequence of Luteibacter sp. EIF3.</title>
        <authorList>
            <person name="Friedrich I."/>
            <person name="Hertel R."/>
            <person name="Daniel R."/>
        </authorList>
    </citation>
    <scope>NUCLEOTIDE SEQUENCE</scope>
    <source>
        <strain evidence="3">EIF3</strain>
    </source>
</reference>
<keyword evidence="2" id="KW-0808">Transferase</keyword>
<dbReference type="Gene3D" id="3.40.50.2000">
    <property type="entry name" value="Glycogen Phosphorylase B"/>
    <property type="match status" value="2"/>
</dbReference>
<evidence type="ECO:0000313" key="4">
    <source>
        <dbReference type="Proteomes" id="UP001056681"/>
    </source>
</evidence>
<sequence length="337" mass="37121">MSTPHVPIRHGIYRILVCRPNHRLGNTLLLTPLITELQTLYPGAEIDIVSEGDIAHDVFKEWFNVKQVFCLPRRGFKHPLAFLRMLSRIRRTRYDLVVDPNVGSGFARTLTRLSRGRYKLGFSDTPTKALTHAAPRELAGRHMALRPIHLLRWAFGAAASYRYPPLAIHLNEEERTEGRNVVAALAAAQRAKGENGLRIGIFGNATGAKRYTTDWWADFMATLCEAHPTASIIEMIPAHGQSMLREKWPGYYSSDIRRMAAVLAGLDLFITADCGVMHLGAAAGVTTIGLFRVTAMAVYAPYGGHNAGVNTGDCSGGETARHVLGMIATTLGYRRCG</sequence>
<gene>
    <name evidence="3" type="ORF">IM816_12855</name>
</gene>
<evidence type="ECO:0000256" key="2">
    <source>
        <dbReference type="ARBA" id="ARBA00022679"/>
    </source>
</evidence>
<evidence type="ECO:0000256" key="1">
    <source>
        <dbReference type="ARBA" id="ARBA00022676"/>
    </source>
</evidence>
<dbReference type="EMBL" id="CP063231">
    <property type="protein sequence ID" value="URL57513.1"/>
    <property type="molecule type" value="Genomic_DNA"/>
</dbReference>
<dbReference type="RefSeq" id="WP_250338385.1">
    <property type="nucleotide sequence ID" value="NZ_CP063231.1"/>
</dbReference>
<organism evidence="3 4">
    <name type="scientific">Luteibacter flocculans</name>
    <dbReference type="NCBI Taxonomy" id="2780091"/>
    <lineage>
        <taxon>Bacteria</taxon>
        <taxon>Pseudomonadati</taxon>
        <taxon>Pseudomonadota</taxon>
        <taxon>Gammaproteobacteria</taxon>
        <taxon>Lysobacterales</taxon>
        <taxon>Rhodanobacteraceae</taxon>
        <taxon>Luteibacter</taxon>
    </lineage>
</organism>
<dbReference type="PANTHER" id="PTHR30160">
    <property type="entry name" value="TETRAACYLDISACCHARIDE 4'-KINASE-RELATED"/>
    <property type="match status" value="1"/>
</dbReference>
<protein>
    <submittedName>
        <fullName evidence="3">Glycosyltransferase family 9 protein</fullName>
    </submittedName>
</protein>
<dbReference type="SUPFAM" id="SSF53756">
    <property type="entry name" value="UDP-Glycosyltransferase/glycogen phosphorylase"/>
    <property type="match status" value="1"/>
</dbReference>
<dbReference type="Pfam" id="PF01075">
    <property type="entry name" value="Glyco_transf_9"/>
    <property type="match status" value="1"/>
</dbReference>
<evidence type="ECO:0000313" key="3">
    <source>
        <dbReference type="EMBL" id="URL57513.1"/>
    </source>
</evidence>
<keyword evidence="1" id="KW-0328">Glycosyltransferase</keyword>
<keyword evidence="4" id="KW-1185">Reference proteome</keyword>
<dbReference type="InterPro" id="IPR002201">
    <property type="entry name" value="Glyco_trans_9"/>
</dbReference>
<dbReference type="InterPro" id="IPR051199">
    <property type="entry name" value="LPS_LOS_Heptosyltrfase"/>
</dbReference>
<accession>A0ABY4SXR0</accession>
<proteinExistence type="predicted"/>
<name>A0ABY4SXR0_9GAMM</name>